<sequence length="376" mass="44759">MEKRFTSSNKRIVEFCNLMESVKLKHMIDARILILEDVTSLGSLYISQDKTRQLLNEYLKPYRFEISKDYTSLHNIGNNHKYDVIDCDVLDNVETHIGHLSINNLMGYNSVMFIEDMDEKRIGSKTFELTKQGLLTRENERWIGWDKYIQEKHLDWNLNDLEKEQEIRSLVRQCIEEEILQVENGYIMVIRETTDGNTVWTLATYEQVIEDLKNEKQFQVFKDALQQKQQLKEKQESQSKKQVYQQSLKDMQEVYDKIEKFNKEHKAPLGTEKYEYELYAYMKQNGLYVHLYEEYENGEFLKDFDYGLVTGTIYGYPDKELRLSESFEIWGKDGEYFGAYSKKDVMTKLDGLDAKQQEKTQSIDEEKDLELDEFEK</sequence>
<comment type="caution">
    <text evidence="3">The sequence shown here is derived from an EMBL/GenBank/DDBJ whole genome shotgun (WGS) entry which is preliminary data.</text>
</comment>
<dbReference type="HOGENOM" id="CLU_735093_0_0_9"/>
<feature type="coiled-coil region" evidence="1">
    <location>
        <begin position="221"/>
        <end position="264"/>
    </location>
</feature>
<keyword evidence="4" id="KW-1185">Reference proteome</keyword>
<dbReference type="PATRIC" id="fig|999413.4.peg.4735"/>
<organism evidence="3 4">
    <name type="scientific">[Clostridium] innocuum 2959</name>
    <dbReference type="NCBI Taxonomy" id="999413"/>
    <lineage>
        <taxon>Bacteria</taxon>
        <taxon>Bacillati</taxon>
        <taxon>Bacillota</taxon>
        <taxon>Clostridia</taxon>
        <taxon>Eubacteriales</taxon>
        <taxon>Clostridiaceae</taxon>
        <taxon>Clostridium</taxon>
    </lineage>
</organism>
<keyword evidence="1" id="KW-0175">Coiled coil</keyword>
<evidence type="ECO:0000256" key="1">
    <source>
        <dbReference type="SAM" id="Coils"/>
    </source>
</evidence>
<evidence type="ECO:0000256" key="2">
    <source>
        <dbReference type="SAM" id="MobiDB-lite"/>
    </source>
</evidence>
<name>N9UZZ4_CLOIN</name>
<proteinExistence type="predicted"/>
<protein>
    <submittedName>
        <fullName evidence="3">Uncharacterized protein</fullName>
    </submittedName>
</protein>
<evidence type="ECO:0000313" key="3">
    <source>
        <dbReference type="EMBL" id="ENY83990.1"/>
    </source>
</evidence>
<dbReference type="AlphaFoldDB" id="N9UZZ4"/>
<gene>
    <name evidence="3" type="ORF">HMPREF1094_04421</name>
</gene>
<reference evidence="3 4" key="1">
    <citation type="submission" date="2013-01" db="EMBL/GenBank/DDBJ databases">
        <title>The Genome Sequence of Clostridium innocuum 2959.</title>
        <authorList>
            <consortium name="The Broad Institute Genome Sequencing Platform"/>
            <person name="Earl A."/>
            <person name="Ward D."/>
            <person name="Feldgarden M."/>
            <person name="Gevers D."/>
            <person name="Courvalin P."/>
            <person name="Lambert T."/>
            <person name="Walker B."/>
            <person name="Young S.K."/>
            <person name="Zeng Q."/>
            <person name="Gargeya S."/>
            <person name="Fitzgerald M."/>
            <person name="Haas B."/>
            <person name="Abouelleil A."/>
            <person name="Alvarado L."/>
            <person name="Arachchi H.M."/>
            <person name="Berlin A.M."/>
            <person name="Chapman S.B."/>
            <person name="Dewar J."/>
            <person name="Goldberg J."/>
            <person name="Griggs A."/>
            <person name="Gujja S."/>
            <person name="Hansen M."/>
            <person name="Howarth C."/>
            <person name="Imamovic A."/>
            <person name="Larimer J."/>
            <person name="McCowan C."/>
            <person name="Murphy C."/>
            <person name="Neiman D."/>
            <person name="Pearson M."/>
            <person name="Priest M."/>
            <person name="Roberts A."/>
            <person name="Saif S."/>
            <person name="Shea T."/>
            <person name="Sisk P."/>
            <person name="Sykes S."/>
            <person name="Wortman J."/>
            <person name="Nusbaum C."/>
            <person name="Birren B."/>
        </authorList>
    </citation>
    <scope>NUCLEOTIDE SEQUENCE [LARGE SCALE GENOMIC DNA]</scope>
    <source>
        <strain evidence="3 4">2959</strain>
    </source>
</reference>
<dbReference type="RefSeq" id="WP_002611002.1">
    <property type="nucleotide sequence ID" value="NZ_KB850946.1"/>
</dbReference>
<evidence type="ECO:0000313" key="4">
    <source>
        <dbReference type="Proteomes" id="UP000013051"/>
    </source>
</evidence>
<feature type="region of interest" description="Disordered" evidence="2">
    <location>
        <begin position="356"/>
        <end position="376"/>
    </location>
</feature>
<feature type="compositionally biased region" description="Acidic residues" evidence="2">
    <location>
        <begin position="365"/>
        <end position="376"/>
    </location>
</feature>
<accession>N9UZZ4</accession>
<dbReference type="Proteomes" id="UP000013051">
    <property type="component" value="Unassembled WGS sequence"/>
</dbReference>
<dbReference type="EMBL" id="AGYV01000012">
    <property type="protein sequence ID" value="ENY83990.1"/>
    <property type="molecule type" value="Genomic_DNA"/>
</dbReference>